<organism evidence="2 3">
    <name type="scientific">Pleuronectes platessa</name>
    <name type="common">European plaice</name>
    <dbReference type="NCBI Taxonomy" id="8262"/>
    <lineage>
        <taxon>Eukaryota</taxon>
        <taxon>Metazoa</taxon>
        <taxon>Chordata</taxon>
        <taxon>Craniata</taxon>
        <taxon>Vertebrata</taxon>
        <taxon>Euteleostomi</taxon>
        <taxon>Actinopterygii</taxon>
        <taxon>Neopterygii</taxon>
        <taxon>Teleostei</taxon>
        <taxon>Neoteleostei</taxon>
        <taxon>Acanthomorphata</taxon>
        <taxon>Carangaria</taxon>
        <taxon>Pleuronectiformes</taxon>
        <taxon>Pleuronectoidei</taxon>
        <taxon>Pleuronectidae</taxon>
        <taxon>Pleuronectes</taxon>
    </lineage>
</organism>
<dbReference type="EMBL" id="CADEAL010000787">
    <property type="protein sequence ID" value="CAB1425227.1"/>
    <property type="molecule type" value="Genomic_DNA"/>
</dbReference>
<feature type="non-terminal residue" evidence="2">
    <location>
        <position position="1"/>
    </location>
</feature>
<dbReference type="AlphaFoldDB" id="A0A9N7U6R9"/>
<protein>
    <submittedName>
        <fullName evidence="2">Uncharacterized protein</fullName>
    </submittedName>
</protein>
<comment type="caution">
    <text evidence="2">The sequence shown here is derived from an EMBL/GenBank/DDBJ whole genome shotgun (WGS) entry which is preliminary data.</text>
</comment>
<evidence type="ECO:0000256" key="1">
    <source>
        <dbReference type="SAM" id="MobiDB-lite"/>
    </source>
</evidence>
<gene>
    <name evidence="2" type="ORF">PLEPLA_LOCUS13157</name>
</gene>
<proteinExistence type="predicted"/>
<dbReference type="Proteomes" id="UP001153269">
    <property type="component" value="Unassembled WGS sequence"/>
</dbReference>
<accession>A0A9N7U6R9</accession>
<keyword evidence="3" id="KW-1185">Reference proteome</keyword>
<feature type="region of interest" description="Disordered" evidence="1">
    <location>
        <begin position="170"/>
        <end position="198"/>
    </location>
</feature>
<dbReference type="PANTHER" id="PTHR47306">
    <property type="entry name" value="SI:CH211-178J18.4-RELATED"/>
    <property type="match status" value="1"/>
</dbReference>
<sequence length="198" mass="22800">FLDYHTGLTNLRKDDKALYNDCIDFVDYIGSVQSMLSKQVNKEIVSKRHAMFMDKDVLSPRDCWAVASQCIFVLYYLEAIVILKHCQRPCVVENMKVAEWLGRKQESEQESEHTIIYVKDHKTAAHFVVGIALSKQEEEWFEKPSLRRTFYPGMGHYFSDSQAPVLKLQEERDPGPSTQHQDPGAPTSRAPIWSTIFG</sequence>
<name>A0A9N7U6R9_PLEPL</name>
<reference evidence="2" key="1">
    <citation type="submission" date="2020-03" db="EMBL/GenBank/DDBJ databases">
        <authorList>
            <person name="Weist P."/>
        </authorList>
    </citation>
    <scope>NUCLEOTIDE SEQUENCE</scope>
</reference>
<evidence type="ECO:0000313" key="2">
    <source>
        <dbReference type="EMBL" id="CAB1425227.1"/>
    </source>
</evidence>
<dbReference type="PANTHER" id="PTHR47306:SF2">
    <property type="entry name" value="CORE-BINDING (CB) DOMAIN-CONTAINING PROTEIN"/>
    <property type="match status" value="1"/>
</dbReference>
<evidence type="ECO:0000313" key="3">
    <source>
        <dbReference type="Proteomes" id="UP001153269"/>
    </source>
</evidence>